<evidence type="ECO:0000256" key="1">
    <source>
        <dbReference type="ARBA" id="ARBA00022723"/>
    </source>
</evidence>
<keyword evidence="7" id="KW-1185">Reference proteome</keyword>
<keyword evidence="3 5" id="KW-0863">Zinc-finger</keyword>
<dbReference type="SUPFAM" id="SSF57667">
    <property type="entry name" value="beta-beta-alpha zinc fingers"/>
    <property type="match status" value="1"/>
</dbReference>
<dbReference type="Proteomes" id="UP000504606">
    <property type="component" value="Unplaced"/>
</dbReference>
<feature type="domain" description="C2H2-type" evidence="6">
    <location>
        <begin position="102"/>
        <end position="124"/>
    </location>
</feature>
<dbReference type="SMART" id="SM00355">
    <property type="entry name" value="ZnF_C2H2"/>
    <property type="match status" value="3"/>
</dbReference>
<dbReference type="GeneID" id="127748864"/>
<organism evidence="7 8">
    <name type="scientific">Frankliniella occidentalis</name>
    <name type="common">Western flower thrips</name>
    <name type="synonym">Euthrips occidentalis</name>
    <dbReference type="NCBI Taxonomy" id="133901"/>
    <lineage>
        <taxon>Eukaryota</taxon>
        <taxon>Metazoa</taxon>
        <taxon>Ecdysozoa</taxon>
        <taxon>Arthropoda</taxon>
        <taxon>Hexapoda</taxon>
        <taxon>Insecta</taxon>
        <taxon>Pterygota</taxon>
        <taxon>Neoptera</taxon>
        <taxon>Paraneoptera</taxon>
        <taxon>Thysanoptera</taxon>
        <taxon>Terebrantia</taxon>
        <taxon>Thripoidea</taxon>
        <taxon>Thripidae</taxon>
        <taxon>Frankliniella</taxon>
    </lineage>
</organism>
<dbReference type="InterPro" id="IPR013087">
    <property type="entry name" value="Znf_C2H2_type"/>
</dbReference>
<protein>
    <submittedName>
        <fullName evidence="8">Gastrula zinc finger protein XlCGF57.1-like</fullName>
    </submittedName>
</protein>
<evidence type="ECO:0000256" key="3">
    <source>
        <dbReference type="ARBA" id="ARBA00022771"/>
    </source>
</evidence>
<keyword evidence="1" id="KW-0479">Metal-binding</keyword>
<evidence type="ECO:0000256" key="5">
    <source>
        <dbReference type="PROSITE-ProRule" id="PRU00042"/>
    </source>
</evidence>
<dbReference type="RefSeq" id="XP_052120150.1">
    <property type="nucleotide sequence ID" value="XM_052264190.1"/>
</dbReference>
<dbReference type="PANTHER" id="PTHR23235">
    <property type="entry name" value="KRUEPPEL-LIKE TRANSCRIPTION FACTOR"/>
    <property type="match status" value="1"/>
</dbReference>
<dbReference type="KEGG" id="foc:127748864"/>
<accession>A0A9C6TPP9</accession>
<dbReference type="FunFam" id="3.30.160.60:FF:001049">
    <property type="entry name" value="zinc finger protein 319"/>
    <property type="match status" value="1"/>
</dbReference>
<dbReference type="PROSITE" id="PS50157">
    <property type="entry name" value="ZINC_FINGER_C2H2_2"/>
    <property type="match status" value="2"/>
</dbReference>
<proteinExistence type="predicted"/>
<evidence type="ECO:0000256" key="4">
    <source>
        <dbReference type="ARBA" id="ARBA00022833"/>
    </source>
</evidence>
<keyword evidence="4" id="KW-0862">Zinc</keyword>
<evidence type="ECO:0000313" key="8">
    <source>
        <dbReference type="RefSeq" id="XP_052120150.1"/>
    </source>
</evidence>
<name>A0A9C6TPP9_FRAOC</name>
<dbReference type="AlphaFoldDB" id="A0A9C6TPP9"/>
<reference evidence="8" key="1">
    <citation type="submission" date="2025-08" db="UniProtKB">
        <authorList>
            <consortium name="RefSeq"/>
        </authorList>
    </citation>
    <scope>IDENTIFICATION</scope>
    <source>
        <tissue evidence="8">Whole organism</tissue>
    </source>
</reference>
<dbReference type="PROSITE" id="PS00028">
    <property type="entry name" value="ZINC_FINGER_C2H2_1"/>
    <property type="match status" value="1"/>
</dbReference>
<evidence type="ECO:0000313" key="7">
    <source>
        <dbReference type="Proteomes" id="UP000504606"/>
    </source>
</evidence>
<dbReference type="OrthoDB" id="8019573at2759"/>
<dbReference type="Pfam" id="PF00096">
    <property type="entry name" value="zf-C2H2"/>
    <property type="match status" value="2"/>
</dbReference>
<evidence type="ECO:0000256" key="2">
    <source>
        <dbReference type="ARBA" id="ARBA00022737"/>
    </source>
</evidence>
<dbReference type="Gene3D" id="3.30.160.60">
    <property type="entry name" value="Classic Zinc Finger"/>
    <property type="match status" value="2"/>
</dbReference>
<dbReference type="InterPro" id="IPR036236">
    <property type="entry name" value="Znf_C2H2_sf"/>
</dbReference>
<gene>
    <name evidence="8" type="primary">LOC127748864</name>
</gene>
<evidence type="ECO:0000259" key="6">
    <source>
        <dbReference type="PROSITE" id="PS50157"/>
    </source>
</evidence>
<sequence>MLIDHLDDIWDLSHAPPHHIIPQNGFLDYCEINSTKRKDVDFIKPDNVSKKSKLVGLPKLDTVSEEILNTPRTSCAGTCLSCNGYFQRLDRHMLTHSGERPFACTECPERFRQRIHLKRHMERHERVSSHPCLYCGKVLTRKDKLEHHMKQTCKVLREY</sequence>
<keyword evidence="2" id="KW-0677">Repeat</keyword>
<dbReference type="GO" id="GO:0008270">
    <property type="term" value="F:zinc ion binding"/>
    <property type="evidence" value="ECO:0007669"/>
    <property type="project" value="UniProtKB-KW"/>
</dbReference>
<feature type="domain" description="C2H2-type" evidence="6">
    <location>
        <begin position="73"/>
        <end position="101"/>
    </location>
</feature>